<keyword evidence="6" id="KW-1133">Transmembrane helix</keyword>
<keyword evidence="5" id="KW-0106">Calcium</keyword>
<evidence type="ECO:0000256" key="6">
    <source>
        <dbReference type="ARBA" id="ARBA00022989"/>
    </source>
</evidence>
<dbReference type="CDD" id="cd11304">
    <property type="entry name" value="Cadherin_repeat"/>
    <property type="match status" value="2"/>
</dbReference>
<dbReference type="GO" id="GO:0034332">
    <property type="term" value="P:adherens junction organization"/>
    <property type="evidence" value="ECO:0007669"/>
    <property type="project" value="TreeGrafter"/>
</dbReference>
<keyword evidence="3 8" id="KW-0732">Signal</keyword>
<keyword evidence="2" id="KW-0812">Transmembrane</keyword>
<organism evidence="9 10">
    <name type="scientific">Marinifilum flexuosum</name>
    <dbReference type="NCBI Taxonomy" id="1117708"/>
    <lineage>
        <taxon>Bacteria</taxon>
        <taxon>Pseudomonadati</taxon>
        <taxon>Bacteroidota</taxon>
        <taxon>Bacteroidia</taxon>
        <taxon>Marinilabiliales</taxon>
        <taxon>Marinifilaceae</taxon>
    </lineage>
</organism>
<keyword evidence="10" id="KW-1185">Reference proteome</keyword>
<dbReference type="AlphaFoldDB" id="A0A419WWE8"/>
<dbReference type="GO" id="GO:0044331">
    <property type="term" value="P:cell-cell adhesion mediated by cadherin"/>
    <property type="evidence" value="ECO:0007669"/>
    <property type="project" value="TreeGrafter"/>
</dbReference>
<dbReference type="RefSeq" id="WP_120240571.1">
    <property type="nucleotide sequence ID" value="NZ_RAPQ01000010.1"/>
</dbReference>
<dbReference type="GO" id="GO:0000902">
    <property type="term" value="P:cell morphogenesis"/>
    <property type="evidence" value="ECO:0007669"/>
    <property type="project" value="TreeGrafter"/>
</dbReference>
<accession>A0A419WWE8</accession>
<sequence length="608" mass="65898">MNYSNDCKNKWRFGSKWLAVALALLSVIAYSCDDDSESAEDVLAPSGLRYASVTEVYEGKAMETAQPVVFSDSQPIFEIVEGTAEDGGIYVEDVFTIKDSTGVISLAMDNELVAGLYKLNVKVSNKVGEKVFPEAVEFRILPSAIEGLQYAPYVQTIVRGAEGQKTSKPLFKGSQPATFSLEGESDFAINAETGEISLALDSDIEAGNYKLSVNVSNAAGEAKFKEVVMVKVETKAYNLVYSPQEYLDVQQLQAKQSAQPTVEGTGPFTFSLKDDFGTFTIDENTGVISLPENHPLDINTYNLTVVATNAHGSAEFANAASFQIVEIKAVLPSDLQYSKSAYVVNESFAFQSVQPTVVGTTPITYALVDDKGAFSIDQNTGVISLAEGNSLAVGEYTLSVKATNIKGEVTFTDVITVTIQVPTFEVVFEDGWDDVSPKVGEKGLGNMTTVSIVGDPVQASNNKWTYGWGNWTVLDLDQVIGSRGAIIIPKKSENDDWLLAENVDLSNCLNSELTFAGYYKYGLDGQTLKLKVSEDFTGDVTTATWVEVSYDGLANGNCQERIVDLSQFDGKVVTIALHHETLASSGINIDSATRNHCIYNFEVKALRK</sequence>
<dbReference type="InterPro" id="IPR032529">
    <property type="entry name" value="BT4661-like"/>
</dbReference>
<gene>
    <name evidence="9" type="ORF">BXY64_2784</name>
</gene>
<evidence type="ECO:0000256" key="1">
    <source>
        <dbReference type="ARBA" id="ARBA00004167"/>
    </source>
</evidence>
<evidence type="ECO:0000313" key="10">
    <source>
        <dbReference type="Proteomes" id="UP000284531"/>
    </source>
</evidence>
<dbReference type="GO" id="GO:0005509">
    <property type="term" value="F:calcium ion binding"/>
    <property type="evidence" value="ECO:0007669"/>
    <property type="project" value="InterPro"/>
</dbReference>
<dbReference type="InterPro" id="IPR013783">
    <property type="entry name" value="Ig-like_fold"/>
</dbReference>
<dbReference type="EMBL" id="RAPQ01000010">
    <property type="protein sequence ID" value="RKD99803.1"/>
    <property type="molecule type" value="Genomic_DNA"/>
</dbReference>
<dbReference type="InterPro" id="IPR039808">
    <property type="entry name" value="Cadherin"/>
</dbReference>
<comment type="subcellular location">
    <subcellularLocation>
        <location evidence="1">Membrane</location>
        <topology evidence="1">Single-pass membrane protein</topology>
    </subcellularLocation>
</comment>
<evidence type="ECO:0000256" key="5">
    <source>
        <dbReference type="ARBA" id="ARBA00022837"/>
    </source>
</evidence>
<dbReference type="GO" id="GO:0016342">
    <property type="term" value="C:catenin complex"/>
    <property type="evidence" value="ECO:0007669"/>
    <property type="project" value="TreeGrafter"/>
</dbReference>
<name>A0A419WWE8_9BACT</name>
<dbReference type="PANTHER" id="PTHR24027">
    <property type="entry name" value="CADHERIN-23"/>
    <property type="match status" value="1"/>
</dbReference>
<dbReference type="SUPFAM" id="SSF49313">
    <property type="entry name" value="Cadherin-like"/>
    <property type="match status" value="2"/>
</dbReference>
<evidence type="ECO:0000313" key="9">
    <source>
        <dbReference type="EMBL" id="RKD99803.1"/>
    </source>
</evidence>
<dbReference type="GO" id="GO:0016339">
    <property type="term" value="P:calcium-dependent cell-cell adhesion via plasma membrane cell adhesion molecules"/>
    <property type="evidence" value="ECO:0007669"/>
    <property type="project" value="TreeGrafter"/>
</dbReference>
<dbReference type="Gene3D" id="2.60.40.2710">
    <property type="match status" value="2"/>
</dbReference>
<dbReference type="Pfam" id="PF16319">
    <property type="entry name" value="SGBP_BT4661-like"/>
    <property type="match status" value="1"/>
</dbReference>
<dbReference type="GO" id="GO:0008013">
    <property type="term" value="F:beta-catenin binding"/>
    <property type="evidence" value="ECO:0007669"/>
    <property type="project" value="TreeGrafter"/>
</dbReference>
<feature type="signal peptide" evidence="8">
    <location>
        <begin position="1"/>
        <end position="31"/>
    </location>
</feature>
<dbReference type="Gene3D" id="2.60.40.10">
    <property type="entry name" value="Immunoglobulins"/>
    <property type="match status" value="1"/>
</dbReference>
<proteinExistence type="predicted"/>
<protein>
    <submittedName>
        <fullName evidence="9">Uncharacterized protein DUF4958</fullName>
    </submittedName>
</protein>
<keyword evidence="4" id="KW-0677">Repeat</keyword>
<keyword evidence="7" id="KW-0472">Membrane</keyword>
<dbReference type="Gene3D" id="2.60.40.60">
    <property type="entry name" value="Cadherins"/>
    <property type="match status" value="1"/>
</dbReference>
<dbReference type="GO" id="GO:0005912">
    <property type="term" value="C:adherens junction"/>
    <property type="evidence" value="ECO:0007669"/>
    <property type="project" value="TreeGrafter"/>
</dbReference>
<dbReference type="GO" id="GO:0016477">
    <property type="term" value="P:cell migration"/>
    <property type="evidence" value="ECO:0007669"/>
    <property type="project" value="TreeGrafter"/>
</dbReference>
<dbReference type="InterPro" id="IPR015919">
    <property type="entry name" value="Cadherin-like_sf"/>
</dbReference>
<evidence type="ECO:0000256" key="4">
    <source>
        <dbReference type="ARBA" id="ARBA00022737"/>
    </source>
</evidence>
<evidence type="ECO:0000256" key="8">
    <source>
        <dbReference type="SAM" id="SignalP"/>
    </source>
</evidence>
<dbReference type="OrthoDB" id="1109990at2"/>
<dbReference type="PANTHER" id="PTHR24027:SF422">
    <property type="entry name" value="CADHERIN DOMAIN-CONTAINING PROTEIN"/>
    <property type="match status" value="1"/>
</dbReference>
<comment type="caution">
    <text evidence="9">The sequence shown here is derived from an EMBL/GenBank/DDBJ whole genome shotgun (WGS) entry which is preliminary data.</text>
</comment>
<dbReference type="Proteomes" id="UP000284531">
    <property type="component" value="Unassembled WGS sequence"/>
</dbReference>
<evidence type="ECO:0000256" key="2">
    <source>
        <dbReference type="ARBA" id="ARBA00022692"/>
    </source>
</evidence>
<dbReference type="GO" id="GO:0045296">
    <property type="term" value="F:cadherin binding"/>
    <property type="evidence" value="ECO:0007669"/>
    <property type="project" value="TreeGrafter"/>
</dbReference>
<evidence type="ECO:0000256" key="3">
    <source>
        <dbReference type="ARBA" id="ARBA00022729"/>
    </source>
</evidence>
<dbReference type="GO" id="GO:0007043">
    <property type="term" value="P:cell-cell junction assembly"/>
    <property type="evidence" value="ECO:0007669"/>
    <property type="project" value="TreeGrafter"/>
</dbReference>
<reference evidence="9 10" key="1">
    <citation type="submission" date="2018-09" db="EMBL/GenBank/DDBJ databases">
        <title>Genomic Encyclopedia of Archaeal and Bacterial Type Strains, Phase II (KMG-II): from individual species to whole genera.</title>
        <authorList>
            <person name="Goeker M."/>
        </authorList>
    </citation>
    <scope>NUCLEOTIDE SEQUENCE [LARGE SCALE GENOMIC DNA]</scope>
    <source>
        <strain evidence="9 10">DSM 21950</strain>
    </source>
</reference>
<feature type="chain" id="PRO_5019548924" evidence="8">
    <location>
        <begin position="32"/>
        <end position="608"/>
    </location>
</feature>
<evidence type="ECO:0000256" key="7">
    <source>
        <dbReference type="ARBA" id="ARBA00023136"/>
    </source>
</evidence>